<evidence type="ECO:0000256" key="5">
    <source>
        <dbReference type="ARBA" id="ARBA00022989"/>
    </source>
</evidence>
<dbReference type="InterPro" id="IPR036770">
    <property type="entry name" value="Ankyrin_rpt-contain_sf"/>
</dbReference>
<evidence type="ECO:0000256" key="11">
    <source>
        <dbReference type="SAM" id="Phobius"/>
    </source>
</evidence>
<feature type="compositionally biased region" description="Basic and acidic residues" evidence="10">
    <location>
        <begin position="337"/>
        <end position="354"/>
    </location>
</feature>
<sequence>MTHMIMNGFTIIPRSLFYVYKPLRDRTSSFGINIELTTSTPRYHSFPVRTSRWYSQLPDSIRTAPNIRVFKLMRFYLLLLVIFLIEYVSARHVNTDDGHGSFHVPVLLEDLPELSGVRRGERKEAPEDYRSEIDRLLREIQEDWQANERDYREMAKGDGIVAHIRLTVLLLFTMIGAALRGETPFQGDDPPPKRPRSADDTRQFKGLIRSGLVEARQSARALETDRKTAARSGIIGQALEEYAETGLPPEYRPPHAQLPRRPSSAPKQGLIGVWLKEVKERGAAAGGFEEQRKRRAAAAASSDDIPTEVEEYRPAFLAKRLQKKPSTPGESLPGTSREGDGESGHAPDRHERVHGPHTGHAQSERPKGSGMIASVLRKSNRKIPSRDSLSSNEEKEEKEKKKADDPLAHTKLDLSMADPQTRLLYFAKKEEWKLLFDELGRLGKGDFSTADQNGYTALLLAVKNGQLEVFEQLISKGADINQCTKDGRNAAHMAAMYSGWQMLDAVLTKGPALLSRPAGPKEQLAIHVACERRSKRAIFVVKRILEVAEQRLVPDGERSLPIHLAVQAGNIAVVEHLLEKLRLEQVSAVDGNGDSLLHLACRSGSIDMVRLMVNANCDDANAQNLLGRTPLHEVAQKGDLALLKIMANLKADANIHDKEDKTPVHVAAEYGHTALVETLIDRMGGSIRARTRDGSTLLHIAACSGHTNTALAFLKRGVPLFMPNKKGALGLHSAAAAGFNDVVKMLIARGTSVDVRTRDNYTALHVAVQSGKASVVETLLGAGADIHVKGGDLQQTALHLAASLSGPEAYDCAQMLLKSGGQPNVAQEDGETCLHVAARNGNKAIMSLMLAERADPEIKSKIGETPLHVAAKECNFEAAALLLNHLKFDKTEEEIHDYVNEKTTEGFTCMHYAAEIQQDQLHFPAEDAKLVNLLIDHGGKVEEQADKTNETAMHLAARSGNHSALLAMVNKIGAGTVQIVQNKQSKNGWSPLLEACSRGHVQVARLLLQHHARVDVFDEAGRTALHLAAMNGHLQLTHLLLQNKAFVNSKSKTGEAPLHLAAMNGHVKVVNCLVQDHAASLEAITLDNQTALHFAAKFGQLAVSQTLLALGANPNARDDKGQTPLHLAAENDFPDVVKVFLKMKQNNKAVLTAIDHNGFTCAHIAAMKGSLAVVRALMIIDKPMVIEAKTKSMEATTLHMAAAGGHEKIVKILLENGANSTDENAHGMTALHLGAKNGVVSILNAFDQQLWRRCSKKTGLNALHIAAYYGNSDFINEMVKHVPPSVRSEPPIYNHYVVKEFATEYGLTPLHLAAQSGHDSLVRMLLNQGVPVDASSTTMNIIPLHLAAQQGHIAVVGMLLSRSTQQQHAKDWRGRTPLHLAAMNGHYEMVSLLIAQGSNINVMDQSGWTGMHYATKAGHLAVVKLFMKSSADALAETKEGKVPLCFAASNNHVECLRFLLKHKHDTHQLMDDRKFIFDLMVCGKGNDNEPLKEFILQSPAPIDTAVKLSSLYREMSEKEKERAKDLQNVSVFSENMAVELLSITASEYNPAILLKARDNRGKPLLDVLIENEQKEVVSYASVQRYLTEIWTARVDWSFGKTVAFTLLVLLCPPAWFYFSLPLDSRIGRAPIIKFVCHIVSHIYFTILLTTVVLNITHKMYEVTSVMPNPVEWLLLLWLSGNLVSELTNVGGGSGLGIVKVLILVLAAAAIAVHVLAFMLPYLFFPQNQLFAFALLFAFVEFLDFLTVHHLFGPWAIIIRDLMYDLTRFLVILMLFVAGFTLHVTSIFQPAYQPVDEDSAELMRLSSPEQTLEMLFFSLFGLVEPDSMPPLHLVPEFSKIILKLIFGIYMMVTLIVLINLLIAMMSDTYQRIQAQSDKEWKFGRAILIRQMNKRAATPSPINMLTKLLVVLKVMWRNRLRCCTEKAQMDLRYEENIDAFSMGGGQGGGRSSPVMGGGGDGDDNVHGGEAAEMGASSTWNIETAIDWKRIVDMYYQMNGRKYDDDDDDPKNN</sequence>
<evidence type="ECO:0000256" key="8">
    <source>
        <dbReference type="ARBA" id="ARBA00023136"/>
    </source>
</evidence>
<feature type="transmembrane region" description="Helical" evidence="11">
    <location>
        <begin position="1700"/>
        <end position="1723"/>
    </location>
</feature>
<reference evidence="13" key="1">
    <citation type="journal article" date="2008" name="Nat. Genet.">
        <title>The Pristionchus pacificus genome provides a unique perspective on nematode lifestyle and parasitism.</title>
        <authorList>
            <person name="Dieterich C."/>
            <person name="Clifton S.W."/>
            <person name="Schuster L.N."/>
            <person name="Chinwalla A."/>
            <person name="Delehaunty K."/>
            <person name="Dinkelacker I."/>
            <person name="Fulton L."/>
            <person name="Fulton R."/>
            <person name="Godfrey J."/>
            <person name="Minx P."/>
            <person name="Mitreva M."/>
            <person name="Roeseler W."/>
            <person name="Tian H."/>
            <person name="Witte H."/>
            <person name="Yang S.P."/>
            <person name="Wilson R.K."/>
            <person name="Sommer R.J."/>
        </authorList>
    </citation>
    <scope>NUCLEOTIDE SEQUENCE [LARGE SCALE GENOMIC DNA]</scope>
    <source>
        <strain evidence="13">PS312</strain>
    </source>
</reference>
<evidence type="ECO:0000256" key="10">
    <source>
        <dbReference type="SAM" id="MobiDB-lite"/>
    </source>
</evidence>
<dbReference type="PRINTS" id="PR01097">
    <property type="entry name" value="TRNSRECEPTRP"/>
</dbReference>
<accession>A0A2A6BM66</accession>
<accession>A0A8R1YSF0</accession>
<dbReference type="GO" id="GO:0016020">
    <property type="term" value="C:membrane"/>
    <property type="evidence" value="ECO:0000318"/>
    <property type="project" value="GO_Central"/>
</dbReference>
<gene>
    <name evidence="12" type="primary">WBGene00274409</name>
</gene>
<dbReference type="Pfam" id="PF12796">
    <property type="entry name" value="Ank_2"/>
    <property type="match status" value="9"/>
</dbReference>
<feature type="transmembrane region" description="Helical" evidence="11">
    <location>
        <begin position="1669"/>
        <end position="1688"/>
    </location>
</feature>
<organism evidence="12 13">
    <name type="scientific">Pristionchus pacificus</name>
    <name type="common">Parasitic nematode worm</name>
    <dbReference type="NCBI Taxonomy" id="54126"/>
    <lineage>
        <taxon>Eukaryota</taxon>
        <taxon>Metazoa</taxon>
        <taxon>Ecdysozoa</taxon>
        <taxon>Nematoda</taxon>
        <taxon>Chromadorea</taxon>
        <taxon>Rhabditida</taxon>
        <taxon>Rhabditina</taxon>
        <taxon>Diplogasteromorpha</taxon>
        <taxon>Diplogasteroidea</taxon>
        <taxon>Neodiplogasteridae</taxon>
        <taxon>Pristionchus</taxon>
    </lineage>
</organism>
<dbReference type="PANTHER" id="PTHR24198">
    <property type="entry name" value="ANKYRIN REPEAT AND PROTEIN KINASE DOMAIN-CONTAINING PROTEIN"/>
    <property type="match status" value="1"/>
</dbReference>
<feature type="transmembrane region" description="Helical" evidence="11">
    <location>
        <begin position="1839"/>
        <end position="1861"/>
    </location>
</feature>
<keyword evidence="2" id="KW-0813">Transport</keyword>
<name>A0A2A6BM66_PRIPA</name>
<evidence type="ECO:0000256" key="3">
    <source>
        <dbReference type="ARBA" id="ARBA00022692"/>
    </source>
</evidence>
<feature type="transmembrane region" description="Helical" evidence="11">
    <location>
        <begin position="1634"/>
        <end position="1657"/>
    </location>
</feature>
<evidence type="ECO:0000256" key="2">
    <source>
        <dbReference type="ARBA" id="ARBA00022448"/>
    </source>
</evidence>
<dbReference type="Pfam" id="PF00520">
    <property type="entry name" value="Ion_trans"/>
    <property type="match status" value="1"/>
</dbReference>
<feature type="compositionally biased region" description="Basic and acidic residues" evidence="10">
    <location>
        <begin position="190"/>
        <end position="203"/>
    </location>
</feature>
<evidence type="ECO:0000256" key="9">
    <source>
        <dbReference type="ARBA" id="ARBA00023303"/>
    </source>
</evidence>
<evidence type="ECO:0000256" key="7">
    <source>
        <dbReference type="ARBA" id="ARBA00023065"/>
    </source>
</evidence>
<evidence type="ECO:0000313" key="13">
    <source>
        <dbReference type="Proteomes" id="UP000005239"/>
    </source>
</evidence>
<evidence type="ECO:0000313" key="12">
    <source>
        <dbReference type="EnsemblMetazoa" id="PPA36040.1"/>
    </source>
</evidence>
<reference evidence="12" key="2">
    <citation type="submission" date="2022-06" db="UniProtKB">
        <authorList>
            <consortium name="EnsemblMetazoa"/>
        </authorList>
    </citation>
    <scope>IDENTIFICATION</scope>
    <source>
        <strain evidence="12">PS312</strain>
    </source>
</reference>
<keyword evidence="8 11" id="KW-0472">Membrane</keyword>
<evidence type="ECO:0000256" key="6">
    <source>
        <dbReference type="ARBA" id="ARBA00023043"/>
    </source>
</evidence>
<feature type="region of interest" description="Disordered" evidence="10">
    <location>
        <begin position="246"/>
        <end position="266"/>
    </location>
</feature>
<feature type="region of interest" description="Disordered" evidence="10">
    <location>
        <begin position="181"/>
        <end position="204"/>
    </location>
</feature>
<proteinExistence type="predicted"/>
<dbReference type="Gene3D" id="1.25.40.20">
    <property type="entry name" value="Ankyrin repeat-containing domain"/>
    <property type="match status" value="6"/>
</dbReference>
<comment type="subcellular location">
    <subcellularLocation>
        <location evidence="1">Membrane</location>
        <topology evidence="1">Multi-pass membrane protein</topology>
    </subcellularLocation>
</comment>
<protein>
    <submittedName>
        <fullName evidence="12">Trp-4</fullName>
    </submittedName>
</protein>
<dbReference type="PROSITE" id="PS50297">
    <property type="entry name" value="ANK_REP_REGION"/>
    <property type="match status" value="16"/>
</dbReference>
<keyword evidence="3 11" id="KW-0812">Transmembrane</keyword>
<keyword evidence="9" id="KW-0407">Ion channel</keyword>
<dbReference type="SUPFAM" id="SSF48403">
    <property type="entry name" value="Ankyrin repeat"/>
    <property type="match status" value="4"/>
</dbReference>
<dbReference type="PRINTS" id="PR01415">
    <property type="entry name" value="ANKYRIN"/>
</dbReference>
<dbReference type="GO" id="GO:0005262">
    <property type="term" value="F:calcium channel activity"/>
    <property type="evidence" value="ECO:0007669"/>
    <property type="project" value="InterPro"/>
</dbReference>
<feature type="compositionally biased region" description="Basic and acidic residues" evidence="10">
    <location>
        <begin position="392"/>
        <end position="407"/>
    </location>
</feature>
<dbReference type="PANTHER" id="PTHR24198:SF165">
    <property type="entry name" value="ANKYRIN REPEAT-CONTAINING PROTEIN-RELATED"/>
    <property type="match status" value="1"/>
</dbReference>
<feature type="region of interest" description="Disordered" evidence="10">
    <location>
        <begin position="283"/>
        <end position="407"/>
    </location>
</feature>
<feature type="transmembrane region" description="Helical" evidence="11">
    <location>
        <begin position="1768"/>
        <end position="1787"/>
    </location>
</feature>
<feature type="transmembrane region" description="Helical" evidence="11">
    <location>
        <begin position="1602"/>
        <end position="1622"/>
    </location>
</feature>
<dbReference type="InterPro" id="IPR005821">
    <property type="entry name" value="Ion_trans_dom"/>
</dbReference>
<keyword evidence="5 11" id="KW-1133">Transmembrane helix</keyword>
<keyword evidence="4" id="KW-0677">Repeat</keyword>
<feature type="transmembrane region" description="Helical" evidence="11">
    <location>
        <begin position="1729"/>
        <end position="1756"/>
    </location>
</feature>
<evidence type="ECO:0000256" key="1">
    <source>
        <dbReference type="ARBA" id="ARBA00004141"/>
    </source>
</evidence>
<dbReference type="Pfam" id="PF00023">
    <property type="entry name" value="Ank"/>
    <property type="match status" value="2"/>
</dbReference>
<keyword evidence="6" id="KW-0040">ANK repeat</keyword>
<keyword evidence="13" id="KW-1185">Reference proteome</keyword>
<keyword evidence="7" id="KW-0406">Ion transport</keyword>
<evidence type="ECO:0000256" key="4">
    <source>
        <dbReference type="ARBA" id="ARBA00022737"/>
    </source>
</evidence>
<dbReference type="EnsemblMetazoa" id="PPA36040.1">
    <property type="protein sequence ID" value="PPA36040.1"/>
    <property type="gene ID" value="WBGene00274409"/>
</dbReference>
<dbReference type="InterPro" id="IPR002153">
    <property type="entry name" value="TRPC_channel"/>
</dbReference>
<dbReference type="InterPro" id="IPR002110">
    <property type="entry name" value="Ankyrin_rpt"/>
</dbReference>
<dbReference type="SMART" id="SM00248">
    <property type="entry name" value="ANK"/>
    <property type="match status" value="28"/>
</dbReference>
<dbReference type="Proteomes" id="UP000005239">
    <property type="component" value="Unassembled WGS sequence"/>
</dbReference>
<dbReference type="PROSITE" id="PS50088">
    <property type="entry name" value="ANK_REPEAT"/>
    <property type="match status" value="17"/>
</dbReference>